<evidence type="ECO:0000256" key="2">
    <source>
        <dbReference type="SAM" id="SignalP"/>
    </source>
</evidence>
<evidence type="ECO:0000256" key="1">
    <source>
        <dbReference type="SAM" id="MobiDB-lite"/>
    </source>
</evidence>
<proteinExistence type="predicted"/>
<feature type="signal peptide" evidence="2">
    <location>
        <begin position="1"/>
        <end position="26"/>
    </location>
</feature>
<feature type="chain" id="PRO_5007570064" evidence="2">
    <location>
        <begin position="27"/>
        <end position="370"/>
    </location>
</feature>
<reference evidence="3 4" key="1">
    <citation type="submission" date="2014-02" db="EMBL/GenBank/DDBJ databases">
        <title>The small core and large imbalanced accessory genome model reveals a collaborative survival strategy of Sorangium cellulosum strains in nature.</title>
        <authorList>
            <person name="Han K."/>
            <person name="Peng R."/>
            <person name="Blom J."/>
            <person name="Li Y.-Z."/>
        </authorList>
    </citation>
    <scope>NUCLEOTIDE SEQUENCE [LARGE SCALE GENOMIC DNA]</scope>
    <source>
        <strain evidence="3 4">So0007-03</strain>
    </source>
</reference>
<dbReference type="AlphaFoldDB" id="A0A150TR18"/>
<evidence type="ECO:0000313" key="3">
    <source>
        <dbReference type="EMBL" id="KYG07149.1"/>
    </source>
</evidence>
<keyword evidence="2" id="KW-0732">Signal</keyword>
<gene>
    <name evidence="3" type="ORF">BE21_30845</name>
</gene>
<evidence type="ECO:0000313" key="4">
    <source>
        <dbReference type="Proteomes" id="UP000075502"/>
    </source>
</evidence>
<name>A0A150TR18_SORCE</name>
<accession>A0A150TR18</accession>
<protein>
    <submittedName>
        <fullName evidence="3">Uncharacterized protein</fullName>
    </submittedName>
</protein>
<comment type="caution">
    <text evidence="3">The sequence shown here is derived from an EMBL/GenBank/DDBJ whole genome shotgun (WGS) entry which is preliminary data.</text>
</comment>
<dbReference type="InterPro" id="IPR011990">
    <property type="entry name" value="TPR-like_helical_dom_sf"/>
</dbReference>
<dbReference type="SUPFAM" id="SSF48452">
    <property type="entry name" value="TPR-like"/>
    <property type="match status" value="1"/>
</dbReference>
<sequence>MRFVAQSLWICTMLGVATGITPPVCAQSRNPAPVRSDVSPVKEHLRRARSARAKGRWTEAYAAYKAAFEATDSTSDTERESAEIAGELGLCELALRKYRDAAEHLAWSLERRKALSLAQQKLYGDGLATAARFVATLYLSVDPPDAEVLVDGKQIGPPRRTYTLFFEPGKHMVRARAPGREEAFQSLDARAATELTMTIQLPRAAVSSSGEGAPAGPTKKAATEAHAATNSARVPAPSASWPGTLRIGGVALTTATAAAGALFLLRAHVLHRNLREANSVRREQGWTPHTCREASAPAACAGIQDQVKERDLFATLGKVSLATSAVFGVATAASFFTEVAVFGEAPKAAGIHVAPMATSERAGVLLEGAW</sequence>
<dbReference type="EMBL" id="JEME01001442">
    <property type="protein sequence ID" value="KYG07149.1"/>
    <property type="molecule type" value="Genomic_DNA"/>
</dbReference>
<dbReference type="Gene3D" id="1.25.40.10">
    <property type="entry name" value="Tetratricopeptide repeat domain"/>
    <property type="match status" value="1"/>
</dbReference>
<dbReference type="Proteomes" id="UP000075502">
    <property type="component" value="Unassembled WGS sequence"/>
</dbReference>
<feature type="compositionally biased region" description="Low complexity" evidence="1">
    <location>
        <begin position="218"/>
        <end position="232"/>
    </location>
</feature>
<feature type="region of interest" description="Disordered" evidence="1">
    <location>
        <begin position="206"/>
        <end position="235"/>
    </location>
</feature>
<organism evidence="3 4">
    <name type="scientific">Sorangium cellulosum</name>
    <name type="common">Polyangium cellulosum</name>
    <dbReference type="NCBI Taxonomy" id="56"/>
    <lineage>
        <taxon>Bacteria</taxon>
        <taxon>Pseudomonadati</taxon>
        <taxon>Myxococcota</taxon>
        <taxon>Polyangia</taxon>
        <taxon>Polyangiales</taxon>
        <taxon>Polyangiaceae</taxon>
        <taxon>Sorangium</taxon>
    </lineage>
</organism>